<dbReference type="GO" id="GO:0016887">
    <property type="term" value="F:ATP hydrolysis activity"/>
    <property type="evidence" value="ECO:0007669"/>
    <property type="project" value="InterPro"/>
</dbReference>
<keyword evidence="1" id="KW-0813">Transport</keyword>
<keyword evidence="3" id="KW-0997">Cell inner membrane</keyword>
<dbReference type="SUPFAM" id="SSF52540">
    <property type="entry name" value="P-loop containing nucleoside triphosphate hydrolases"/>
    <property type="match status" value="1"/>
</dbReference>
<dbReference type="InterPro" id="IPR003439">
    <property type="entry name" value="ABC_transporter-like_ATP-bd"/>
</dbReference>
<protein>
    <submittedName>
        <fullName evidence="10">ABC transporter ATP-binding protein</fullName>
    </submittedName>
</protein>
<evidence type="ECO:0000256" key="2">
    <source>
        <dbReference type="ARBA" id="ARBA00022475"/>
    </source>
</evidence>
<keyword evidence="4" id="KW-0592">Phosphate transport</keyword>
<evidence type="ECO:0000256" key="8">
    <source>
        <dbReference type="ARBA" id="ARBA00023136"/>
    </source>
</evidence>
<dbReference type="PANTHER" id="PTHR43423">
    <property type="entry name" value="ABC TRANSPORTER I FAMILY MEMBER 17"/>
    <property type="match status" value="1"/>
</dbReference>
<sequence>MLFELHHVAYRTHDTKVLQDISFNIEAGSTLTLTGPSGSGKSTILRLLANLISPSEGEILYQGQKTTSYQPDQYRQRVSYCFQQPTLFGETVKDNLAFPFAIRKQAFDEAKCLARLKEVDLSSNFLGKKITQLSGGEKQRVALIRNVLFEPEVLLLDEVTTGLDDFSKQQVHQLIKNEQERGVTIVQITHDQSELAEAKLQLHVENGRISQ</sequence>
<evidence type="ECO:0000256" key="4">
    <source>
        <dbReference type="ARBA" id="ARBA00022592"/>
    </source>
</evidence>
<keyword evidence="6 10" id="KW-0067">ATP-binding</keyword>
<keyword evidence="2" id="KW-1003">Cell membrane</keyword>
<evidence type="ECO:0000313" key="11">
    <source>
        <dbReference type="Proteomes" id="UP000677218"/>
    </source>
</evidence>
<evidence type="ECO:0000256" key="5">
    <source>
        <dbReference type="ARBA" id="ARBA00022741"/>
    </source>
</evidence>
<keyword evidence="8" id="KW-0472">Membrane</keyword>
<gene>
    <name evidence="10" type="ORF">LCB40_13680</name>
</gene>
<keyword evidence="11" id="KW-1185">Reference proteome</keyword>
<keyword evidence="5" id="KW-0547">Nucleotide-binding</keyword>
<dbReference type="GO" id="GO:0005524">
    <property type="term" value="F:ATP binding"/>
    <property type="evidence" value="ECO:0007669"/>
    <property type="project" value="UniProtKB-KW"/>
</dbReference>
<dbReference type="RefSeq" id="WP_212781175.1">
    <property type="nucleotide sequence ID" value="NZ_BMAY01000011.1"/>
</dbReference>
<evidence type="ECO:0000256" key="1">
    <source>
        <dbReference type="ARBA" id="ARBA00022448"/>
    </source>
</evidence>
<dbReference type="Proteomes" id="UP000677218">
    <property type="component" value="Unassembled WGS sequence"/>
</dbReference>
<dbReference type="Gene3D" id="3.40.50.300">
    <property type="entry name" value="P-loop containing nucleotide triphosphate hydrolases"/>
    <property type="match status" value="1"/>
</dbReference>
<evidence type="ECO:0000256" key="6">
    <source>
        <dbReference type="ARBA" id="ARBA00022840"/>
    </source>
</evidence>
<keyword evidence="7" id="KW-1278">Translocase</keyword>
<reference evidence="10" key="1">
    <citation type="submission" date="2020-08" db="EMBL/GenBank/DDBJ databases">
        <title>Taxonomic study for Lactobacillus species isolated from hardwood bark.</title>
        <authorList>
            <person name="Tohno M."/>
            <person name="Tanizawa Y."/>
        </authorList>
    </citation>
    <scope>NUCLEOTIDE SEQUENCE</scope>
    <source>
        <strain evidence="10">B40</strain>
    </source>
</reference>
<dbReference type="GO" id="GO:0006817">
    <property type="term" value="P:phosphate ion transport"/>
    <property type="evidence" value="ECO:0007669"/>
    <property type="project" value="UniProtKB-KW"/>
</dbReference>
<dbReference type="EMBL" id="BMAY01000011">
    <property type="protein sequence ID" value="GFZ27488.1"/>
    <property type="molecule type" value="Genomic_DNA"/>
</dbReference>
<name>A0A916QJ64_9LACO</name>
<evidence type="ECO:0000256" key="3">
    <source>
        <dbReference type="ARBA" id="ARBA00022519"/>
    </source>
</evidence>
<dbReference type="InterPro" id="IPR017871">
    <property type="entry name" value="ABC_transporter-like_CS"/>
</dbReference>
<dbReference type="AlphaFoldDB" id="A0A916QJ64"/>
<accession>A0A916QJ64</accession>
<organism evidence="10 11">
    <name type="scientific">Lactobacillus corticis</name>
    <dbReference type="NCBI Taxonomy" id="2201249"/>
    <lineage>
        <taxon>Bacteria</taxon>
        <taxon>Bacillati</taxon>
        <taxon>Bacillota</taxon>
        <taxon>Bacilli</taxon>
        <taxon>Lactobacillales</taxon>
        <taxon>Lactobacillaceae</taxon>
        <taxon>Lactobacillus</taxon>
    </lineage>
</organism>
<evidence type="ECO:0000256" key="7">
    <source>
        <dbReference type="ARBA" id="ARBA00022967"/>
    </source>
</evidence>
<dbReference type="Pfam" id="PF00005">
    <property type="entry name" value="ABC_tran"/>
    <property type="match status" value="1"/>
</dbReference>
<dbReference type="PROSITE" id="PS00211">
    <property type="entry name" value="ABC_TRANSPORTER_1"/>
    <property type="match status" value="1"/>
</dbReference>
<evidence type="ECO:0000259" key="9">
    <source>
        <dbReference type="PROSITE" id="PS50893"/>
    </source>
</evidence>
<comment type="caution">
    <text evidence="10">The sequence shown here is derived from an EMBL/GenBank/DDBJ whole genome shotgun (WGS) entry which is preliminary data.</text>
</comment>
<proteinExistence type="predicted"/>
<dbReference type="InterPro" id="IPR027417">
    <property type="entry name" value="P-loop_NTPase"/>
</dbReference>
<evidence type="ECO:0000313" key="10">
    <source>
        <dbReference type="EMBL" id="GFZ27488.1"/>
    </source>
</evidence>
<dbReference type="PROSITE" id="PS50893">
    <property type="entry name" value="ABC_TRANSPORTER_2"/>
    <property type="match status" value="1"/>
</dbReference>
<dbReference type="PANTHER" id="PTHR43423:SF12">
    <property type="entry name" value="IRON EXPORT ATP-BINDING PROTEIN FETA-RELATED"/>
    <property type="match status" value="1"/>
</dbReference>
<dbReference type="InterPro" id="IPR003593">
    <property type="entry name" value="AAA+_ATPase"/>
</dbReference>
<dbReference type="SMART" id="SM00382">
    <property type="entry name" value="AAA"/>
    <property type="match status" value="1"/>
</dbReference>
<feature type="domain" description="ABC transporter" evidence="9">
    <location>
        <begin position="3"/>
        <end position="211"/>
    </location>
</feature>